<reference evidence="2 3" key="1">
    <citation type="journal article" date="2019" name="Sci. Rep.">
        <title>Orb-weaving spider Araneus ventricosus genome elucidates the spidroin gene catalogue.</title>
        <authorList>
            <person name="Kono N."/>
            <person name="Nakamura H."/>
            <person name="Ohtoshi R."/>
            <person name="Moran D.A.P."/>
            <person name="Shinohara A."/>
            <person name="Yoshida Y."/>
            <person name="Fujiwara M."/>
            <person name="Mori M."/>
            <person name="Tomita M."/>
            <person name="Arakawa K."/>
        </authorList>
    </citation>
    <scope>NUCLEOTIDE SEQUENCE [LARGE SCALE GENOMIC DNA]</scope>
</reference>
<evidence type="ECO:0000256" key="1">
    <source>
        <dbReference type="SAM" id="Phobius"/>
    </source>
</evidence>
<accession>A0A4Y2HPK0</accession>
<evidence type="ECO:0000313" key="3">
    <source>
        <dbReference type="Proteomes" id="UP000499080"/>
    </source>
</evidence>
<keyword evidence="1" id="KW-0812">Transmembrane</keyword>
<dbReference type="EMBL" id="BGPR01002076">
    <property type="protein sequence ID" value="GBM67324.1"/>
    <property type="molecule type" value="Genomic_DNA"/>
</dbReference>
<name>A0A4Y2HPK0_ARAVE</name>
<organism evidence="2 3">
    <name type="scientific">Araneus ventricosus</name>
    <name type="common">Orbweaver spider</name>
    <name type="synonym">Epeira ventricosa</name>
    <dbReference type="NCBI Taxonomy" id="182803"/>
    <lineage>
        <taxon>Eukaryota</taxon>
        <taxon>Metazoa</taxon>
        <taxon>Ecdysozoa</taxon>
        <taxon>Arthropoda</taxon>
        <taxon>Chelicerata</taxon>
        <taxon>Arachnida</taxon>
        <taxon>Araneae</taxon>
        <taxon>Araneomorphae</taxon>
        <taxon>Entelegynae</taxon>
        <taxon>Araneoidea</taxon>
        <taxon>Araneidae</taxon>
        <taxon>Araneus</taxon>
    </lineage>
</organism>
<dbReference type="Proteomes" id="UP000499080">
    <property type="component" value="Unassembled WGS sequence"/>
</dbReference>
<evidence type="ECO:0000313" key="2">
    <source>
        <dbReference type="EMBL" id="GBM67324.1"/>
    </source>
</evidence>
<keyword evidence="3" id="KW-1185">Reference proteome</keyword>
<dbReference type="AlphaFoldDB" id="A0A4Y2HPK0"/>
<sequence>MTLMANDTTVFTPSDNFCSEAEEKAPQIFRPLMDSLSARKGDDEKMRRKLTIIAHAIISTIVRVHFCVLSCMLSLWFLTESLDHRA</sequence>
<keyword evidence="1" id="KW-0472">Membrane</keyword>
<comment type="caution">
    <text evidence="2">The sequence shown here is derived from an EMBL/GenBank/DDBJ whole genome shotgun (WGS) entry which is preliminary data.</text>
</comment>
<proteinExistence type="predicted"/>
<protein>
    <submittedName>
        <fullName evidence="2">Uncharacterized protein</fullName>
    </submittedName>
</protein>
<gene>
    <name evidence="2" type="ORF">AVEN_72456_1</name>
</gene>
<keyword evidence="1" id="KW-1133">Transmembrane helix</keyword>
<feature type="transmembrane region" description="Helical" evidence="1">
    <location>
        <begin position="52"/>
        <end position="78"/>
    </location>
</feature>